<evidence type="ECO:0000259" key="2">
    <source>
        <dbReference type="Pfam" id="PF22768"/>
    </source>
</evidence>
<dbReference type="InterPro" id="IPR054738">
    <property type="entry name" value="Siphovirus-type_tail_C"/>
</dbReference>
<dbReference type="EMBL" id="JAQSVD010000003">
    <property type="protein sequence ID" value="MDE1470349.1"/>
    <property type="molecule type" value="Genomic_DNA"/>
</dbReference>
<name>A0ABT5UPL0_EUBLI</name>
<dbReference type="Gene3D" id="2.60.120.860">
    <property type="match status" value="1"/>
</dbReference>
<feature type="domain" description="Siphovirus-type tail component C-terminal" evidence="2">
    <location>
        <begin position="177"/>
        <end position="280"/>
    </location>
</feature>
<dbReference type="Pfam" id="PF05709">
    <property type="entry name" value="Sipho_tail"/>
    <property type="match status" value="1"/>
</dbReference>
<evidence type="ECO:0000259" key="1">
    <source>
        <dbReference type="Pfam" id="PF05709"/>
    </source>
</evidence>
<reference evidence="3 4" key="1">
    <citation type="submission" date="2023-02" db="EMBL/GenBank/DDBJ databases">
        <title>Comparative genome analysis of Eubacterium limosum species.</title>
        <authorList>
            <person name="Bak J.E."/>
        </authorList>
    </citation>
    <scope>NUCLEOTIDE SEQUENCE [LARGE SCALE GENOMIC DNA]</scope>
    <source>
        <strain evidence="3 4">KGMB01548</strain>
    </source>
</reference>
<dbReference type="RefSeq" id="WP_195540589.1">
    <property type="nucleotide sequence ID" value="NZ_JAJCLO010000032.1"/>
</dbReference>
<evidence type="ECO:0000313" key="3">
    <source>
        <dbReference type="EMBL" id="MDE1470349.1"/>
    </source>
</evidence>
<dbReference type="InterPro" id="IPR008841">
    <property type="entry name" value="Siphovirus-type_tail_N"/>
</dbReference>
<comment type="caution">
    <text evidence="3">The sequence shown here is derived from an EMBL/GenBank/DDBJ whole genome shotgun (WGS) entry which is preliminary data.</text>
</comment>
<sequence length="283" mass="32409">MQKLTFINDEGKTLKLFDNPHVLFDSIEGLERIAGVNETSQAVRQDGTTLEYTSFDERPITLKFAVKGKTYEDYLAARDEALAAFNPKSVGVLYYENKGIFRTLVCKADETPDMPINGIQTWTKCEVYLTANDPMLYNQFTTSEEISTWIGGLKFPFKLPFHLKRRGEPRVNIVNSGHVETPVQIIFKGPAYNPTVRLLQTGEYIRVKRELTSDDTLYIDTTFGVNSVEIERDGVRENAFSAIDWRSDFFQLRVGDNLVEYTTENQLVPQSVEIRFRERYLGA</sequence>
<gene>
    <name evidence="3" type="ORF">PTZ04_08765</name>
</gene>
<dbReference type="Proteomes" id="UP001215087">
    <property type="component" value="Unassembled WGS sequence"/>
</dbReference>
<proteinExistence type="predicted"/>
<dbReference type="Pfam" id="PF22768">
    <property type="entry name" value="SPP1_Dit"/>
    <property type="match status" value="1"/>
</dbReference>
<accession>A0ABT5UPL0</accession>
<feature type="domain" description="Siphovirus-type tail component RIFT-related" evidence="1">
    <location>
        <begin position="10"/>
        <end position="113"/>
    </location>
</feature>
<protein>
    <submittedName>
        <fullName evidence="3">Phage tail family protein</fullName>
    </submittedName>
</protein>
<evidence type="ECO:0000313" key="4">
    <source>
        <dbReference type="Proteomes" id="UP001215087"/>
    </source>
</evidence>
<keyword evidence="4" id="KW-1185">Reference proteome</keyword>
<organism evidence="3 4">
    <name type="scientific">Eubacterium limosum</name>
    <dbReference type="NCBI Taxonomy" id="1736"/>
    <lineage>
        <taxon>Bacteria</taxon>
        <taxon>Bacillati</taxon>
        <taxon>Bacillota</taxon>
        <taxon>Clostridia</taxon>
        <taxon>Eubacteriales</taxon>
        <taxon>Eubacteriaceae</taxon>
        <taxon>Eubacterium</taxon>
    </lineage>
</organism>